<feature type="coiled-coil region" evidence="1">
    <location>
        <begin position="35"/>
        <end position="166"/>
    </location>
</feature>
<proteinExistence type="predicted"/>
<keyword evidence="1" id="KW-0175">Coiled coil</keyword>
<name>A0ABX8R8F2_9CLOT</name>
<dbReference type="Proteomes" id="UP000886818">
    <property type="component" value="Chromosome"/>
</dbReference>
<sequence>MAKNVVLDEYIMKKNKIPVLIKDTEWKSLFEECMTKSMKKTAKALEEKVAEEKEAIKQYNIHRKLKQNLMERILKLSDEVNNNQKESLLIQLEDAKEKLLEVNDRIDELQFKLEILPKEIEGLNMELLKESVEIAYKDIEDGNKKLKELTEEIIKLRDQLKNSWDEKLNLESRVETLYAYLHNTLGYEQTNKLDKQFLSSM</sequence>
<dbReference type="RefSeq" id="WP_218282008.1">
    <property type="nucleotide sequence ID" value="NZ_CP078093.1"/>
</dbReference>
<evidence type="ECO:0000313" key="2">
    <source>
        <dbReference type="EMBL" id="QXM05308.1"/>
    </source>
</evidence>
<evidence type="ECO:0000313" key="3">
    <source>
        <dbReference type="Proteomes" id="UP000886818"/>
    </source>
</evidence>
<organism evidence="2 3">
    <name type="scientific">Crassaminicella indica</name>
    <dbReference type="NCBI Taxonomy" id="2855394"/>
    <lineage>
        <taxon>Bacteria</taxon>
        <taxon>Bacillati</taxon>
        <taxon>Bacillota</taxon>
        <taxon>Clostridia</taxon>
        <taxon>Eubacteriales</taxon>
        <taxon>Clostridiaceae</taxon>
        <taxon>Crassaminicella</taxon>
    </lineage>
</organism>
<gene>
    <name evidence="2" type="ORF">KVH43_07850</name>
</gene>
<reference evidence="2" key="1">
    <citation type="submission" date="2021-07" db="EMBL/GenBank/DDBJ databases">
        <title>Complete genome sequence of Crassaminicella sp. 143-21, isolated from a deep-sea hydrothermal vent.</title>
        <authorList>
            <person name="Li X."/>
        </authorList>
    </citation>
    <scope>NUCLEOTIDE SEQUENCE</scope>
    <source>
        <strain evidence="2">143-21</strain>
    </source>
</reference>
<dbReference type="EMBL" id="CP078093">
    <property type="protein sequence ID" value="QXM05308.1"/>
    <property type="molecule type" value="Genomic_DNA"/>
</dbReference>
<protein>
    <submittedName>
        <fullName evidence="2">Uncharacterized protein</fullName>
    </submittedName>
</protein>
<evidence type="ECO:0000256" key="1">
    <source>
        <dbReference type="SAM" id="Coils"/>
    </source>
</evidence>
<keyword evidence="3" id="KW-1185">Reference proteome</keyword>
<accession>A0ABX8R8F2</accession>